<evidence type="ECO:0000256" key="6">
    <source>
        <dbReference type="ARBA" id="ARBA00022741"/>
    </source>
</evidence>
<keyword evidence="4 9" id="KW-0819">tRNA processing</keyword>
<dbReference type="GO" id="GO:0005737">
    <property type="term" value="C:cytoplasm"/>
    <property type="evidence" value="ECO:0007669"/>
    <property type="project" value="UniProtKB-SubCell"/>
</dbReference>
<comment type="function">
    <text evidence="9">Required for the formation of a threonylcarbamoyl group on adenosine at position 37 (t(6)A37) in tRNAs that read codons beginning with adenine. Catalyzes the conversion of L-threonine, HCO(3)(-)/CO(2) and ATP to give threonylcarbamoyl-AMP (TC-AMP) as the acyladenylate intermediate, with the release of diphosphate.</text>
</comment>
<dbReference type="EMBL" id="CAADEW010000008">
    <property type="protein sequence ID" value="VFJ44717.1"/>
    <property type="molecule type" value="Genomic_DNA"/>
</dbReference>
<dbReference type="SUPFAM" id="SSF55821">
    <property type="entry name" value="YrdC/RibB"/>
    <property type="match status" value="1"/>
</dbReference>
<dbReference type="InterPro" id="IPR006070">
    <property type="entry name" value="Sua5-like_dom"/>
</dbReference>
<evidence type="ECO:0000256" key="9">
    <source>
        <dbReference type="HAMAP-Rule" id="MF_01852"/>
    </source>
</evidence>
<dbReference type="GO" id="GO:0005524">
    <property type="term" value="F:ATP binding"/>
    <property type="evidence" value="ECO:0007669"/>
    <property type="project" value="UniProtKB-UniRule"/>
</dbReference>
<evidence type="ECO:0000256" key="4">
    <source>
        <dbReference type="ARBA" id="ARBA00022694"/>
    </source>
</evidence>
<protein>
    <recommendedName>
        <fullName evidence="9">Threonylcarbamoyl-AMP synthase</fullName>
        <shortName evidence="9">TC-AMP synthase</shortName>
        <ecNumber evidence="9">2.7.7.87</ecNumber>
    </recommendedName>
    <alternativeName>
        <fullName evidence="9">L-threonylcarbamoyladenylate synthase</fullName>
    </alternativeName>
    <alternativeName>
        <fullName evidence="9">t(6)A37 threonylcarbamoyladenosine biosynthesis protein TsaC</fullName>
    </alternativeName>
    <alternativeName>
        <fullName evidence="9">tRNA threonylcarbamoyladenosine biosynthesis protein TsaC</fullName>
    </alternativeName>
</protein>
<dbReference type="GO" id="GO:0061710">
    <property type="term" value="F:L-threonylcarbamoyladenylate synthase"/>
    <property type="evidence" value="ECO:0007669"/>
    <property type="project" value="UniProtKB-EC"/>
</dbReference>
<sequence length="189" mass="20594">MMTNHTTWHLRRAANVLQDGGVIAYPTESVFGLGCDPRNGRAVLQLLALKRRDISLGLILIAAELPQLRPFIRPLGPERMRHIEASWPGPITWVFPAHPATPDYLTGRHSSLAIRVSAQPSVVALCGHFGGALVSTSANVSGRPPARTVLEVRRYFGQRLDYILPGTVGGRPRPSEIRDALSGRVLRAG</sequence>
<keyword evidence="6 9" id="KW-0547">Nucleotide-binding</keyword>
<evidence type="ECO:0000259" key="10">
    <source>
        <dbReference type="PROSITE" id="PS51163"/>
    </source>
</evidence>
<comment type="subcellular location">
    <subcellularLocation>
        <location evidence="1 9">Cytoplasm</location>
    </subcellularLocation>
</comment>
<evidence type="ECO:0000256" key="7">
    <source>
        <dbReference type="ARBA" id="ARBA00022840"/>
    </source>
</evidence>
<evidence type="ECO:0000256" key="3">
    <source>
        <dbReference type="ARBA" id="ARBA00022679"/>
    </source>
</evidence>
<dbReference type="Gene3D" id="3.90.870.10">
    <property type="entry name" value="DHBP synthase"/>
    <property type="match status" value="1"/>
</dbReference>
<comment type="catalytic activity">
    <reaction evidence="8 9">
        <text>L-threonine + hydrogencarbonate + ATP = L-threonylcarbamoyladenylate + diphosphate + H2O</text>
        <dbReference type="Rhea" id="RHEA:36407"/>
        <dbReference type="ChEBI" id="CHEBI:15377"/>
        <dbReference type="ChEBI" id="CHEBI:17544"/>
        <dbReference type="ChEBI" id="CHEBI:30616"/>
        <dbReference type="ChEBI" id="CHEBI:33019"/>
        <dbReference type="ChEBI" id="CHEBI:57926"/>
        <dbReference type="ChEBI" id="CHEBI:73682"/>
        <dbReference type="EC" id="2.7.7.87"/>
    </reaction>
</comment>
<dbReference type="EC" id="2.7.7.87" evidence="9"/>
<dbReference type="HAMAP" id="MF_01852">
    <property type="entry name" value="TsaC"/>
    <property type="match status" value="1"/>
</dbReference>
<name>A0A450RZL8_9GAMM</name>
<evidence type="ECO:0000256" key="1">
    <source>
        <dbReference type="ARBA" id="ARBA00004496"/>
    </source>
</evidence>
<dbReference type="GO" id="GO:0003725">
    <property type="term" value="F:double-stranded RNA binding"/>
    <property type="evidence" value="ECO:0007669"/>
    <property type="project" value="InterPro"/>
</dbReference>
<dbReference type="PROSITE" id="PS51163">
    <property type="entry name" value="YRDC"/>
    <property type="match status" value="1"/>
</dbReference>
<evidence type="ECO:0000313" key="11">
    <source>
        <dbReference type="EMBL" id="VFJ44717.1"/>
    </source>
</evidence>
<dbReference type="GO" id="GO:0002949">
    <property type="term" value="P:tRNA threonylcarbamoyladenosine modification"/>
    <property type="evidence" value="ECO:0007669"/>
    <property type="project" value="UniProtKB-UniRule"/>
</dbReference>
<dbReference type="GO" id="GO:0000049">
    <property type="term" value="F:tRNA binding"/>
    <property type="evidence" value="ECO:0007669"/>
    <property type="project" value="TreeGrafter"/>
</dbReference>
<reference evidence="11" key="1">
    <citation type="submission" date="2019-02" db="EMBL/GenBank/DDBJ databases">
        <authorList>
            <person name="Gruber-Vodicka R. H."/>
            <person name="Seah K. B. B."/>
        </authorList>
    </citation>
    <scope>NUCLEOTIDE SEQUENCE</scope>
    <source>
        <strain evidence="12">BECK_BZ106</strain>
        <strain evidence="11">BECK_BZ15</strain>
    </source>
</reference>
<feature type="domain" description="YrdC-like" evidence="10">
    <location>
        <begin position="7"/>
        <end position="189"/>
    </location>
</feature>
<keyword evidence="3 9" id="KW-0808">Transferase</keyword>
<dbReference type="InterPro" id="IPR017945">
    <property type="entry name" value="DHBP_synth_RibB-like_a/b_dom"/>
</dbReference>
<organism evidence="11">
    <name type="scientific">Candidatus Kentrum sp. FW</name>
    <dbReference type="NCBI Taxonomy" id="2126338"/>
    <lineage>
        <taxon>Bacteria</taxon>
        <taxon>Pseudomonadati</taxon>
        <taxon>Pseudomonadota</taxon>
        <taxon>Gammaproteobacteria</taxon>
        <taxon>Candidatus Kentrum</taxon>
    </lineage>
</organism>
<dbReference type="InterPro" id="IPR050156">
    <property type="entry name" value="TC-AMP_synthase_SUA5"/>
</dbReference>
<dbReference type="GO" id="GO:0006450">
    <property type="term" value="P:regulation of translational fidelity"/>
    <property type="evidence" value="ECO:0007669"/>
    <property type="project" value="TreeGrafter"/>
</dbReference>
<dbReference type="EMBL" id="CAADFD010000007">
    <property type="protein sequence ID" value="VFJ50463.1"/>
    <property type="molecule type" value="Genomic_DNA"/>
</dbReference>
<evidence type="ECO:0000256" key="2">
    <source>
        <dbReference type="ARBA" id="ARBA00022490"/>
    </source>
</evidence>
<proteinExistence type="inferred from homology"/>
<evidence type="ECO:0000256" key="5">
    <source>
        <dbReference type="ARBA" id="ARBA00022695"/>
    </source>
</evidence>
<dbReference type="AlphaFoldDB" id="A0A450RZL8"/>
<keyword evidence="7 9" id="KW-0067">ATP-binding</keyword>
<dbReference type="FunFam" id="3.90.870.10:FF:000004">
    <property type="entry name" value="Threonylcarbamoyl-AMP synthase"/>
    <property type="match status" value="1"/>
</dbReference>
<dbReference type="InterPro" id="IPR023535">
    <property type="entry name" value="TC-AMP_synthase"/>
</dbReference>
<dbReference type="PANTHER" id="PTHR17490:SF18">
    <property type="entry name" value="THREONYLCARBAMOYL-AMP SYNTHASE"/>
    <property type="match status" value="1"/>
</dbReference>
<keyword evidence="5 9" id="KW-0548">Nucleotidyltransferase</keyword>
<comment type="similarity">
    <text evidence="9">Belongs to the SUA5 family. TsaC subfamily.</text>
</comment>
<accession>A0A450RZL8</accession>
<keyword evidence="2 9" id="KW-0963">Cytoplasm</keyword>
<evidence type="ECO:0000313" key="12">
    <source>
        <dbReference type="EMBL" id="VFJ50463.1"/>
    </source>
</evidence>
<evidence type="ECO:0000256" key="8">
    <source>
        <dbReference type="ARBA" id="ARBA00048366"/>
    </source>
</evidence>
<dbReference type="PANTHER" id="PTHR17490">
    <property type="entry name" value="SUA5"/>
    <property type="match status" value="1"/>
</dbReference>
<gene>
    <name evidence="9" type="primary">tsaC</name>
    <name evidence="11" type="ORF">BECKFW1821A_GA0114235_10088</name>
    <name evidence="12" type="ORF">BECKFW1821B_GA0114236_10077</name>
</gene>
<dbReference type="Pfam" id="PF01300">
    <property type="entry name" value="Sua5_yciO_yrdC"/>
    <property type="match status" value="1"/>
</dbReference>